<dbReference type="AlphaFoldDB" id="A0A835URI5"/>
<dbReference type="Pfam" id="PF07732">
    <property type="entry name" value="Cu-oxidase_3"/>
    <property type="match status" value="1"/>
</dbReference>
<dbReference type="SUPFAM" id="SSF49503">
    <property type="entry name" value="Cupredoxins"/>
    <property type="match status" value="1"/>
</dbReference>
<dbReference type="PANTHER" id="PTHR11709">
    <property type="entry name" value="MULTI-COPPER OXIDASE"/>
    <property type="match status" value="1"/>
</dbReference>
<evidence type="ECO:0000256" key="3">
    <source>
        <dbReference type="SAM" id="SignalP"/>
    </source>
</evidence>
<dbReference type="InterPro" id="IPR011707">
    <property type="entry name" value="Cu-oxidase-like_N"/>
</dbReference>
<feature type="compositionally biased region" description="Basic and acidic residues" evidence="2">
    <location>
        <begin position="200"/>
        <end position="209"/>
    </location>
</feature>
<evidence type="ECO:0000256" key="2">
    <source>
        <dbReference type="SAM" id="MobiDB-lite"/>
    </source>
</evidence>
<organism evidence="5 6">
    <name type="scientific">Vanilla planifolia</name>
    <name type="common">Vanilla</name>
    <dbReference type="NCBI Taxonomy" id="51239"/>
    <lineage>
        <taxon>Eukaryota</taxon>
        <taxon>Viridiplantae</taxon>
        <taxon>Streptophyta</taxon>
        <taxon>Embryophyta</taxon>
        <taxon>Tracheophyta</taxon>
        <taxon>Spermatophyta</taxon>
        <taxon>Magnoliopsida</taxon>
        <taxon>Liliopsida</taxon>
        <taxon>Asparagales</taxon>
        <taxon>Orchidaceae</taxon>
        <taxon>Vanilloideae</taxon>
        <taxon>Vanilleae</taxon>
        <taxon>Vanilla</taxon>
    </lineage>
</organism>
<feature type="region of interest" description="Disordered" evidence="2">
    <location>
        <begin position="196"/>
        <end position="232"/>
    </location>
</feature>
<gene>
    <name evidence="5" type="ORF">HPP92_018419</name>
</gene>
<feature type="chain" id="PRO_5032419487" description="Plastocyanin-like domain-containing protein" evidence="3">
    <location>
        <begin position="21"/>
        <end position="232"/>
    </location>
</feature>
<sequence length="232" mass="25489">MLRAAAVLLVLLSVASLAHAEDPYHYFTWTVEYGTVLISGVPQQVITINGQFPGPVINCTSNNNIVVNVFNKLDEPFLLSWNGIQHRKNSWQDGVPGTNCPIPPGGNFTYKWQPKDQIGSFYYFPSLGMHKAAGGYGPIRVHSRALIPVPFDPPADEFDILISDWYGRSHKELSRLLDSGRRLTLPRGVLINGAASAKAGDPRVRRGGREGVPLPSMQRRGESLTQFPDPGA</sequence>
<dbReference type="PANTHER" id="PTHR11709:SF90">
    <property type="entry name" value="OS07G0510900 PROTEIN"/>
    <property type="match status" value="1"/>
</dbReference>
<dbReference type="InterPro" id="IPR008972">
    <property type="entry name" value="Cupredoxin"/>
</dbReference>
<keyword evidence="3" id="KW-0732">Signal</keyword>
<feature type="domain" description="Plastocyanin-like" evidence="4">
    <location>
        <begin position="31"/>
        <end position="144"/>
    </location>
</feature>
<evidence type="ECO:0000313" key="6">
    <source>
        <dbReference type="Proteomes" id="UP000639772"/>
    </source>
</evidence>
<reference evidence="5 6" key="1">
    <citation type="journal article" date="2020" name="Nat. Food">
        <title>A phased Vanilla planifolia genome enables genetic improvement of flavour and production.</title>
        <authorList>
            <person name="Hasing T."/>
            <person name="Tang H."/>
            <person name="Brym M."/>
            <person name="Khazi F."/>
            <person name="Huang T."/>
            <person name="Chambers A.H."/>
        </authorList>
    </citation>
    <scope>NUCLEOTIDE SEQUENCE [LARGE SCALE GENOMIC DNA]</scope>
    <source>
        <tissue evidence="5">Leaf</tissue>
    </source>
</reference>
<protein>
    <recommendedName>
        <fullName evidence="4">Plastocyanin-like domain-containing protein</fullName>
    </recommendedName>
</protein>
<name>A0A835URI5_VANPL</name>
<dbReference type="OrthoDB" id="2121828at2759"/>
<evidence type="ECO:0000259" key="4">
    <source>
        <dbReference type="Pfam" id="PF07732"/>
    </source>
</evidence>
<dbReference type="GO" id="GO:0005507">
    <property type="term" value="F:copper ion binding"/>
    <property type="evidence" value="ECO:0007669"/>
    <property type="project" value="InterPro"/>
</dbReference>
<dbReference type="Gene3D" id="2.60.40.420">
    <property type="entry name" value="Cupredoxins - blue copper proteins"/>
    <property type="match status" value="1"/>
</dbReference>
<evidence type="ECO:0000313" key="5">
    <source>
        <dbReference type="EMBL" id="KAG0469091.1"/>
    </source>
</evidence>
<dbReference type="GO" id="GO:0016491">
    <property type="term" value="F:oxidoreductase activity"/>
    <property type="evidence" value="ECO:0007669"/>
    <property type="project" value="TreeGrafter"/>
</dbReference>
<dbReference type="InterPro" id="IPR045087">
    <property type="entry name" value="Cu-oxidase_fam"/>
</dbReference>
<accession>A0A835URI5</accession>
<proteinExistence type="inferred from homology"/>
<dbReference type="EMBL" id="JADCNM010000009">
    <property type="protein sequence ID" value="KAG0469091.1"/>
    <property type="molecule type" value="Genomic_DNA"/>
</dbReference>
<comment type="caution">
    <text evidence="5">The sequence shown here is derived from an EMBL/GenBank/DDBJ whole genome shotgun (WGS) entry which is preliminary data.</text>
</comment>
<dbReference type="Proteomes" id="UP000639772">
    <property type="component" value="Chromosome 9"/>
</dbReference>
<evidence type="ECO:0000256" key="1">
    <source>
        <dbReference type="ARBA" id="ARBA00010609"/>
    </source>
</evidence>
<comment type="similarity">
    <text evidence="1">Belongs to the multicopper oxidase family.</text>
</comment>
<feature type="signal peptide" evidence="3">
    <location>
        <begin position="1"/>
        <end position="20"/>
    </location>
</feature>